<evidence type="ECO:0000313" key="3">
    <source>
        <dbReference type="Proteomes" id="UP001055115"/>
    </source>
</evidence>
<dbReference type="AlphaFoldDB" id="A0AA37LGS7"/>
<protein>
    <submittedName>
        <fullName evidence="2">Uncharacterized protein</fullName>
    </submittedName>
</protein>
<gene>
    <name evidence="2" type="ORF">ColSpa_06441</name>
</gene>
<dbReference type="GeneID" id="73327243"/>
<reference evidence="2 3" key="1">
    <citation type="submission" date="2022-03" db="EMBL/GenBank/DDBJ databases">
        <title>Genome data of Colletotrichum spp.</title>
        <authorList>
            <person name="Utami Y.D."/>
            <person name="Hiruma K."/>
        </authorList>
    </citation>
    <scope>NUCLEOTIDE SEQUENCE [LARGE SCALE GENOMIC DNA]</scope>
    <source>
        <strain evidence="2 3">MAFF 239500</strain>
    </source>
</reference>
<sequence length="178" mass="19154">MALDQRPQNPYGAPSTTIEPTQTYLQQLRSMAHRRDVLVRNGFVVKPLSEADIDDKKRCRRCNMRCSNKKNKYKPDARDSKRAHKKLPLGGSGPSSQPRSVAVPAVPTPSGEAPEGAKEDEKPPSQSSSASTTPAASSAWYLTPVPLPFILNLAYMTSTGTAAAPMSPPRAAPGPRST</sequence>
<feature type="region of interest" description="Disordered" evidence="1">
    <location>
        <begin position="68"/>
        <end position="138"/>
    </location>
</feature>
<evidence type="ECO:0000313" key="2">
    <source>
        <dbReference type="EMBL" id="GKT46260.1"/>
    </source>
</evidence>
<organism evidence="2 3">
    <name type="scientific">Colletotrichum spaethianum</name>
    <dbReference type="NCBI Taxonomy" id="700344"/>
    <lineage>
        <taxon>Eukaryota</taxon>
        <taxon>Fungi</taxon>
        <taxon>Dikarya</taxon>
        <taxon>Ascomycota</taxon>
        <taxon>Pezizomycotina</taxon>
        <taxon>Sordariomycetes</taxon>
        <taxon>Hypocreomycetidae</taxon>
        <taxon>Glomerellales</taxon>
        <taxon>Glomerellaceae</taxon>
        <taxon>Colletotrichum</taxon>
        <taxon>Colletotrichum spaethianum species complex</taxon>
    </lineage>
</organism>
<dbReference type="Proteomes" id="UP001055115">
    <property type="component" value="Unassembled WGS sequence"/>
</dbReference>
<dbReference type="RefSeq" id="XP_049128610.1">
    <property type="nucleotide sequence ID" value="XM_049272653.1"/>
</dbReference>
<feature type="region of interest" description="Disordered" evidence="1">
    <location>
        <begin position="1"/>
        <end position="20"/>
    </location>
</feature>
<dbReference type="EMBL" id="BQXU01000015">
    <property type="protein sequence ID" value="GKT46260.1"/>
    <property type="molecule type" value="Genomic_DNA"/>
</dbReference>
<name>A0AA37LGS7_9PEZI</name>
<proteinExistence type="predicted"/>
<feature type="compositionally biased region" description="Low complexity" evidence="1">
    <location>
        <begin position="124"/>
        <end position="138"/>
    </location>
</feature>
<accession>A0AA37LGS7</accession>
<evidence type="ECO:0000256" key="1">
    <source>
        <dbReference type="SAM" id="MobiDB-lite"/>
    </source>
</evidence>
<comment type="caution">
    <text evidence="2">The sequence shown here is derived from an EMBL/GenBank/DDBJ whole genome shotgun (WGS) entry which is preliminary data.</text>
</comment>
<keyword evidence="3" id="KW-1185">Reference proteome</keyword>